<keyword evidence="3" id="KW-1185">Reference proteome</keyword>
<evidence type="ECO:0000313" key="3">
    <source>
        <dbReference type="Proteomes" id="UP000278351"/>
    </source>
</evidence>
<dbReference type="GO" id="GO:0001046">
    <property type="term" value="F:core promoter sequence-specific DNA binding"/>
    <property type="evidence" value="ECO:0007669"/>
    <property type="project" value="TreeGrafter"/>
</dbReference>
<dbReference type="PANTHER" id="PTHR40455">
    <property type="entry name" value="ANTITOXIN HIGA"/>
    <property type="match status" value="1"/>
</dbReference>
<dbReference type="InterPro" id="IPR001387">
    <property type="entry name" value="Cro/C1-type_HTH"/>
</dbReference>
<accession>A0A3N4PHK7</accession>
<dbReference type="GO" id="GO:0006355">
    <property type="term" value="P:regulation of DNA-templated transcription"/>
    <property type="evidence" value="ECO:0007669"/>
    <property type="project" value="InterPro"/>
</dbReference>
<gene>
    <name evidence="2" type="ORF">EGT74_26280</name>
</gene>
<sequence length="134" mass="15435">MEPLKYKVIKTIAQYHRYAGLLEKLVMLNKKSTAERDVMELLQVLIEKYDRDHNTFTEADPIESLRFLMKDHKMKSVDLATALGVSTSLVSDILHRRRGLSKENIRKLAEQFSVSQELFNRPYALAAPAKDSAR</sequence>
<evidence type="ECO:0000313" key="2">
    <source>
        <dbReference type="EMBL" id="RPE06059.1"/>
    </source>
</evidence>
<dbReference type="InterPro" id="IPR010982">
    <property type="entry name" value="Lambda_DNA-bd_dom_sf"/>
</dbReference>
<dbReference type="Proteomes" id="UP000278351">
    <property type="component" value="Unassembled WGS sequence"/>
</dbReference>
<organism evidence="2 3">
    <name type="scientific">Chitinophaga lutea</name>
    <dbReference type="NCBI Taxonomy" id="2488634"/>
    <lineage>
        <taxon>Bacteria</taxon>
        <taxon>Pseudomonadati</taxon>
        <taxon>Bacteroidota</taxon>
        <taxon>Chitinophagia</taxon>
        <taxon>Chitinophagales</taxon>
        <taxon>Chitinophagaceae</taxon>
        <taxon>Chitinophaga</taxon>
    </lineage>
</organism>
<evidence type="ECO:0000259" key="1">
    <source>
        <dbReference type="PROSITE" id="PS50943"/>
    </source>
</evidence>
<dbReference type="SUPFAM" id="SSF47413">
    <property type="entry name" value="lambda repressor-like DNA-binding domains"/>
    <property type="match status" value="1"/>
</dbReference>
<dbReference type="CDD" id="cd00093">
    <property type="entry name" value="HTH_XRE"/>
    <property type="match status" value="1"/>
</dbReference>
<feature type="domain" description="HTH cro/C1-type" evidence="1">
    <location>
        <begin position="65"/>
        <end position="119"/>
    </location>
</feature>
<dbReference type="SMART" id="SM00530">
    <property type="entry name" value="HTH_XRE"/>
    <property type="match status" value="1"/>
</dbReference>
<dbReference type="InterPro" id="IPR039060">
    <property type="entry name" value="Antitox_HigA"/>
</dbReference>
<dbReference type="OrthoDB" id="672730at2"/>
<reference evidence="2 3" key="1">
    <citation type="submission" date="2018-11" db="EMBL/GenBank/DDBJ databases">
        <title>Chitinophaga lutea sp.nov., isolate from arsenic contaminated soil.</title>
        <authorList>
            <person name="Zong Y."/>
        </authorList>
    </citation>
    <scope>NUCLEOTIDE SEQUENCE [LARGE SCALE GENOMIC DNA]</scope>
    <source>
        <strain evidence="2 3">ZY74</strain>
    </source>
</reference>
<protein>
    <submittedName>
        <fullName evidence="2">Helix-turn-helix domain-containing protein</fullName>
    </submittedName>
</protein>
<proteinExistence type="predicted"/>
<dbReference type="PANTHER" id="PTHR40455:SF1">
    <property type="entry name" value="ANTITOXIN HIGA"/>
    <property type="match status" value="1"/>
</dbReference>
<dbReference type="PROSITE" id="PS50943">
    <property type="entry name" value="HTH_CROC1"/>
    <property type="match status" value="1"/>
</dbReference>
<comment type="caution">
    <text evidence="2">The sequence shown here is derived from an EMBL/GenBank/DDBJ whole genome shotgun (WGS) entry which is preliminary data.</text>
</comment>
<dbReference type="Gene3D" id="1.10.260.40">
    <property type="entry name" value="lambda repressor-like DNA-binding domains"/>
    <property type="match status" value="1"/>
</dbReference>
<dbReference type="EMBL" id="RPDH01000003">
    <property type="protein sequence ID" value="RPE06059.1"/>
    <property type="molecule type" value="Genomic_DNA"/>
</dbReference>
<name>A0A3N4PHK7_9BACT</name>
<dbReference type="Pfam" id="PF01381">
    <property type="entry name" value="HTH_3"/>
    <property type="match status" value="1"/>
</dbReference>
<dbReference type="AlphaFoldDB" id="A0A3N4PHK7"/>